<accession>A0A177TN76</accession>
<dbReference type="Gene3D" id="3.40.50.1010">
    <property type="entry name" value="5'-nuclease"/>
    <property type="match status" value="1"/>
</dbReference>
<feature type="compositionally biased region" description="Low complexity" evidence="1">
    <location>
        <begin position="210"/>
        <end position="224"/>
    </location>
</feature>
<feature type="compositionally biased region" description="Polar residues" evidence="1">
    <location>
        <begin position="409"/>
        <end position="436"/>
    </location>
</feature>
<sequence>MLSVLNPYPSTAIARTDDQVARQHALSHAMGALFLESRVQDLEQSVERARRGHHYAQRNANGGNSRNLDGPKGGSVRLRQHKANYEGMGGSKSARTSPAASSILSDPSSSWHSSVKGKERGSSASTSASTSVAVLDFARGIRIVDVSVLIYSLRSVHTWLRGGQLTLIVPYGALHTLDLLKTGKDTINHAARKALCFLEERLTDGSPFVSVSGDGSASSSSGQRQQRRCRPGLFFQRAEEGWSDDEVDDLRTRMEAQEELEALISELGSSSQPAKADVYPEEDEDDDIILVGGSKDSTAVAPLEPPEAPTETLQHGWRQLSAKGATPRHICEVLSCALWMRDEAQRIKFDGQGSARKASEDMERDVFALATAYPPPALCDPYAHELEDLDMSSSSMVEIIHAITRSLSASSSGGIGRSQSPESTHNGATRSQSQGNGDRRHQQIGYASLADGLLTQRWALAFGFGSQRGGAKGAAAGGAGATGDEVPLRVQILPTAASWLDLGGRREGESAIEAKASPKKAVGRSRQ</sequence>
<keyword evidence="3" id="KW-1185">Reference proteome</keyword>
<feature type="compositionally biased region" description="Low complexity" evidence="1">
    <location>
        <begin position="97"/>
        <end position="114"/>
    </location>
</feature>
<feature type="region of interest" description="Disordered" evidence="1">
    <location>
        <begin position="409"/>
        <end position="440"/>
    </location>
</feature>
<reference evidence="2" key="2">
    <citation type="journal article" date="2019" name="IMA Fungus">
        <title>Genome sequencing and comparison of five Tilletia species to identify candidate genes for the detection of regulated species infecting wheat.</title>
        <authorList>
            <person name="Nguyen H.D.T."/>
            <person name="Sultana T."/>
            <person name="Kesanakurti P."/>
            <person name="Hambleton S."/>
        </authorList>
    </citation>
    <scope>NUCLEOTIDE SEQUENCE</scope>
    <source>
        <strain evidence="2">DAOMC 236416</strain>
    </source>
</reference>
<feature type="region of interest" description="Disordered" evidence="1">
    <location>
        <begin position="209"/>
        <end position="229"/>
    </location>
</feature>
<evidence type="ECO:0000256" key="1">
    <source>
        <dbReference type="SAM" id="MobiDB-lite"/>
    </source>
</evidence>
<evidence type="ECO:0008006" key="4">
    <source>
        <dbReference type="Google" id="ProtNLM"/>
    </source>
</evidence>
<dbReference type="AlphaFoldDB" id="A0A177TN76"/>
<protein>
    <recommendedName>
        <fullName evidence="4">PIN domain-containing protein</fullName>
    </recommendedName>
</protein>
<evidence type="ECO:0000313" key="2">
    <source>
        <dbReference type="EMBL" id="KAE8258272.1"/>
    </source>
</evidence>
<dbReference type="EMBL" id="LWDF02000076">
    <property type="protein sequence ID" value="KAE8258272.1"/>
    <property type="molecule type" value="Genomic_DNA"/>
</dbReference>
<reference evidence="2" key="1">
    <citation type="submission" date="2016-04" db="EMBL/GenBank/DDBJ databases">
        <authorList>
            <person name="Nguyen H.D."/>
            <person name="Samba Siva P."/>
            <person name="Cullis J."/>
            <person name="Levesque C.A."/>
            <person name="Hambleton S."/>
        </authorList>
    </citation>
    <scope>NUCLEOTIDE SEQUENCE</scope>
    <source>
        <strain evidence="2">DAOMC 236416</strain>
    </source>
</reference>
<dbReference type="Proteomes" id="UP000077521">
    <property type="component" value="Unassembled WGS sequence"/>
</dbReference>
<name>A0A177TN76_9BASI</name>
<feature type="region of interest" description="Disordered" evidence="1">
    <location>
        <begin position="504"/>
        <end position="527"/>
    </location>
</feature>
<evidence type="ECO:0000313" key="3">
    <source>
        <dbReference type="Proteomes" id="UP000077521"/>
    </source>
</evidence>
<comment type="caution">
    <text evidence="2">The sequence shown here is derived from an EMBL/GenBank/DDBJ whole genome shotgun (WGS) entry which is preliminary data.</text>
</comment>
<feature type="compositionally biased region" description="Polar residues" evidence="1">
    <location>
        <begin position="58"/>
        <end position="67"/>
    </location>
</feature>
<proteinExistence type="predicted"/>
<feature type="region of interest" description="Disordered" evidence="1">
    <location>
        <begin position="53"/>
        <end position="125"/>
    </location>
</feature>
<gene>
    <name evidence="2" type="ORF">A4X13_0g1791</name>
</gene>
<feature type="compositionally biased region" description="Basic residues" evidence="1">
    <location>
        <begin position="517"/>
        <end position="527"/>
    </location>
</feature>
<organism evidence="2 3">
    <name type="scientific">Tilletia indica</name>
    <dbReference type="NCBI Taxonomy" id="43049"/>
    <lineage>
        <taxon>Eukaryota</taxon>
        <taxon>Fungi</taxon>
        <taxon>Dikarya</taxon>
        <taxon>Basidiomycota</taxon>
        <taxon>Ustilaginomycotina</taxon>
        <taxon>Exobasidiomycetes</taxon>
        <taxon>Tilletiales</taxon>
        <taxon>Tilletiaceae</taxon>
        <taxon>Tilletia</taxon>
    </lineage>
</organism>